<evidence type="ECO:0000256" key="1">
    <source>
        <dbReference type="ARBA" id="ARBA00006479"/>
    </source>
</evidence>
<feature type="region of interest" description="Disordered" evidence="2">
    <location>
        <begin position="1"/>
        <end position="20"/>
    </location>
</feature>
<gene>
    <name evidence="3" type="ORF">O1R50_12615</name>
</gene>
<organism evidence="3 4">
    <name type="scientific">Glycomyces luteolus</name>
    <dbReference type="NCBI Taxonomy" id="2670330"/>
    <lineage>
        <taxon>Bacteria</taxon>
        <taxon>Bacillati</taxon>
        <taxon>Actinomycetota</taxon>
        <taxon>Actinomycetes</taxon>
        <taxon>Glycomycetales</taxon>
        <taxon>Glycomycetaceae</taxon>
        <taxon>Glycomyces</taxon>
    </lineage>
</organism>
<accession>A0A9X3P8U7</accession>
<protein>
    <submittedName>
        <fullName evidence="3">ROK family transcriptional regulator</fullName>
    </submittedName>
</protein>
<evidence type="ECO:0000256" key="2">
    <source>
        <dbReference type="SAM" id="MobiDB-lite"/>
    </source>
</evidence>
<dbReference type="AlphaFoldDB" id="A0A9X3P8U7"/>
<proteinExistence type="inferred from homology"/>
<evidence type="ECO:0000313" key="4">
    <source>
        <dbReference type="Proteomes" id="UP001146067"/>
    </source>
</evidence>
<dbReference type="InterPro" id="IPR000600">
    <property type="entry name" value="ROK"/>
</dbReference>
<dbReference type="Gene3D" id="3.30.420.40">
    <property type="match status" value="2"/>
</dbReference>
<name>A0A9X3P8U7_9ACTN</name>
<dbReference type="InterPro" id="IPR036390">
    <property type="entry name" value="WH_DNA-bd_sf"/>
</dbReference>
<dbReference type="Gene3D" id="1.10.10.10">
    <property type="entry name" value="Winged helix-like DNA-binding domain superfamily/Winged helix DNA-binding domain"/>
    <property type="match status" value="1"/>
</dbReference>
<sequence>MQTTSPPQAEGRPPGPSLSGLERSALRELLIHGPKSRAEIARTIGISRTSLTVVMRALIEQGLVTSGAIELRGATGRPSEVLHIRPDGRSFLGVKLTSDRLFAVVTDLKAQALAEFDEPLASRKVEDVVEQIGGAYERLSGEYPGIAAAGIGLAGDVASAGGSQIVLESPFLGWREVPLADLVSERLGVRAAAENDVRALTVAEHWFGIGVGYESMVLITVGTGIGVGIVVDGKVVTGANGRAGSLEHLPVDPSGPRCERGHRGCLASYLSNAAIVGALRTPGLDYASVVDLARSGDPAAKQAFRDAGHALGVLVATLANTVDPQKIIITGDGIAVTELARAELDAAVEAGRHPDSAPITLDIQPFEFDEWARAGAVLAIRDFLGHDQELVFYIDKVMRLVDTWTAPNTSIEESA</sequence>
<dbReference type="Pfam" id="PF00480">
    <property type="entry name" value="ROK"/>
    <property type="match status" value="1"/>
</dbReference>
<dbReference type="RefSeq" id="WP_270110412.1">
    <property type="nucleotide sequence ID" value="NZ_JAPZVP010000008.1"/>
</dbReference>
<dbReference type="SUPFAM" id="SSF46785">
    <property type="entry name" value="Winged helix' DNA-binding domain"/>
    <property type="match status" value="1"/>
</dbReference>
<dbReference type="EMBL" id="JAPZVP010000008">
    <property type="protein sequence ID" value="MDA1360472.1"/>
    <property type="molecule type" value="Genomic_DNA"/>
</dbReference>
<reference evidence="3" key="1">
    <citation type="submission" date="2022-12" db="EMBL/GenBank/DDBJ databases">
        <title>Gycomyces niveus sp.nov.,a novel actinomycete isolated from soil in Shouguan.</title>
        <authorList>
            <person name="Yang X."/>
        </authorList>
    </citation>
    <scope>NUCLEOTIDE SEQUENCE</scope>
    <source>
        <strain evidence="3">NEAU-A15</strain>
    </source>
</reference>
<dbReference type="InterPro" id="IPR043129">
    <property type="entry name" value="ATPase_NBD"/>
</dbReference>
<keyword evidence="4" id="KW-1185">Reference proteome</keyword>
<dbReference type="SUPFAM" id="SSF53067">
    <property type="entry name" value="Actin-like ATPase domain"/>
    <property type="match status" value="1"/>
</dbReference>
<evidence type="ECO:0000313" key="3">
    <source>
        <dbReference type="EMBL" id="MDA1360472.1"/>
    </source>
</evidence>
<dbReference type="PANTHER" id="PTHR18964">
    <property type="entry name" value="ROK (REPRESSOR, ORF, KINASE) FAMILY"/>
    <property type="match status" value="1"/>
</dbReference>
<dbReference type="PANTHER" id="PTHR18964:SF149">
    <property type="entry name" value="BIFUNCTIONAL UDP-N-ACETYLGLUCOSAMINE 2-EPIMERASE_N-ACETYLMANNOSAMINE KINASE"/>
    <property type="match status" value="1"/>
</dbReference>
<dbReference type="Proteomes" id="UP001146067">
    <property type="component" value="Unassembled WGS sequence"/>
</dbReference>
<comment type="similarity">
    <text evidence="1">Belongs to the ROK (NagC/XylR) family.</text>
</comment>
<comment type="caution">
    <text evidence="3">The sequence shown here is derived from an EMBL/GenBank/DDBJ whole genome shotgun (WGS) entry which is preliminary data.</text>
</comment>
<dbReference type="InterPro" id="IPR036388">
    <property type="entry name" value="WH-like_DNA-bd_sf"/>
</dbReference>